<dbReference type="PANTHER" id="PTHR33127">
    <property type="entry name" value="TRANSMEMBRANE PROTEIN"/>
    <property type="match status" value="1"/>
</dbReference>
<dbReference type="SUPFAM" id="SSF81383">
    <property type="entry name" value="F-box domain"/>
    <property type="match status" value="1"/>
</dbReference>
<feature type="domain" description="F-box" evidence="1">
    <location>
        <begin position="168"/>
        <end position="213"/>
    </location>
</feature>
<dbReference type="CDD" id="cd09917">
    <property type="entry name" value="F-box_SF"/>
    <property type="match status" value="1"/>
</dbReference>
<accession>A0AAN8W668</accession>
<dbReference type="Proteomes" id="UP001370490">
    <property type="component" value="Unassembled WGS sequence"/>
</dbReference>
<dbReference type="InterPro" id="IPR005174">
    <property type="entry name" value="KIB1-4_b-propeller"/>
</dbReference>
<dbReference type="AlphaFoldDB" id="A0AAN8W668"/>
<keyword evidence="3" id="KW-1185">Reference proteome</keyword>
<dbReference type="PANTHER" id="PTHR33127:SF5">
    <property type="entry name" value="TRANSMEMBRANE PROTEIN"/>
    <property type="match status" value="1"/>
</dbReference>
<sequence length="520" mass="59380">MRSEGFFVESCGELYGVRTAFRGETCDEIQDIEVLRLDSSRMLWEEVKSLKAKAFFLGYDCSTSCPAKPEAGILEGSIYFTIREDPSLYCFNLADQSISTSLPCCDLLTPWASPIWVLPNIRLIDRQLEEKDTVDAKAEEKTHGKRVQEKVVTTGACGASGRREEAEESLLLKLPPEILELVFKNLNAIDYIHFRSTCKNLRSAATPLKWRTRLMGSDMQTSTPWFAYFKIDGTTLNVIDPLHNDRYVLQTSANFWDKQVRYCKDGFLIMSKHIQDGIYALNPFTQAIYTIHKLEIDYFWYTCAVGFSCWSPDEDFVFVIISKIGFHEIEVSYLRDGEGWNSIKRKNKTNFLPSFSSPVFFDGAFYCLSQQGGTAIIRFEGNDCVWEVLTKLEKPCKSIHSCFILECDGKLLSVFVGKFGKWVKVFRLNFEAMAWVRVQDLGKYILFVSNVSSFSTIATAPGMENRIYFPRLSCENDNIVFYSLQTGKFHSVGCEDLKDFYGTKELINGGWICPSWSNVE</sequence>
<dbReference type="SUPFAM" id="SSF69322">
    <property type="entry name" value="Tricorn protease domain 2"/>
    <property type="match status" value="1"/>
</dbReference>
<gene>
    <name evidence="2" type="ORF">RJ641_000372</name>
</gene>
<name>A0AAN8W668_9MAGN</name>
<evidence type="ECO:0000259" key="1">
    <source>
        <dbReference type="PROSITE" id="PS50181"/>
    </source>
</evidence>
<protein>
    <recommendedName>
        <fullName evidence="1">F-box domain-containing protein</fullName>
    </recommendedName>
</protein>
<dbReference type="InterPro" id="IPR036047">
    <property type="entry name" value="F-box-like_dom_sf"/>
</dbReference>
<dbReference type="Pfam" id="PF00646">
    <property type="entry name" value="F-box"/>
    <property type="match status" value="1"/>
</dbReference>
<comment type="caution">
    <text evidence="2">The sequence shown here is derived from an EMBL/GenBank/DDBJ whole genome shotgun (WGS) entry which is preliminary data.</text>
</comment>
<dbReference type="EMBL" id="JBAMMX010000001">
    <property type="protein sequence ID" value="KAK6946899.1"/>
    <property type="molecule type" value="Genomic_DNA"/>
</dbReference>
<proteinExistence type="predicted"/>
<evidence type="ECO:0000313" key="2">
    <source>
        <dbReference type="EMBL" id="KAK6946899.1"/>
    </source>
</evidence>
<dbReference type="SMART" id="SM00256">
    <property type="entry name" value="FBOX"/>
    <property type="match status" value="1"/>
</dbReference>
<dbReference type="PROSITE" id="PS50181">
    <property type="entry name" value="FBOX"/>
    <property type="match status" value="1"/>
</dbReference>
<organism evidence="2 3">
    <name type="scientific">Dillenia turbinata</name>
    <dbReference type="NCBI Taxonomy" id="194707"/>
    <lineage>
        <taxon>Eukaryota</taxon>
        <taxon>Viridiplantae</taxon>
        <taxon>Streptophyta</taxon>
        <taxon>Embryophyta</taxon>
        <taxon>Tracheophyta</taxon>
        <taxon>Spermatophyta</taxon>
        <taxon>Magnoliopsida</taxon>
        <taxon>eudicotyledons</taxon>
        <taxon>Gunneridae</taxon>
        <taxon>Pentapetalae</taxon>
        <taxon>Dilleniales</taxon>
        <taxon>Dilleniaceae</taxon>
        <taxon>Dillenia</taxon>
    </lineage>
</organism>
<reference evidence="2 3" key="1">
    <citation type="submission" date="2023-12" db="EMBL/GenBank/DDBJ databases">
        <title>A high-quality genome assembly for Dillenia turbinata (Dilleniales).</title>
        <authorList>
            <person name="Chanderbali A."/>
        </authorList>
    </citation>
    <scope>NUCLEOTIDE SEQUENCE [LARGE SCALE GENOMIC DNA]</scope>
    <source>
        <strain evidence="2">LSX21</strain>
        <tissue evidence="2">Leaf</tissue>
    </source>
</reference>
<evidence type="ECO:0000313" key="3">
    <source>
        <dbReference type="Proteomes" id="UP001370490"/>
    </source>
</evidence>
<dbReference type="InterPro" id="IPR001810">
    <property type="entry name" value="F-box_dom"/>
</dbReference>
<dbReference type="Pfam" id="PF03478">
    <property type="entry name" value="Beta-prop_KIB1-4"/>
    <property type="match status" value="2"/>
</dbReference>